<evidence type="ECO:0000313" key="6">
    <source>
        <dbReference type="EMBL" id="AXX91620.1"/>
    </source>
</evidence>
<reference evidence="7 8" key="1">
    <citation type="submission" date="2017-09" db="EMBL/GenBank/DDBJ databases">
        <title>Arcobacter canalis sp. nov., a new species isolated from a water canal contaminated with urban sewage.</title>
        <authorList>
            <person name="Perez-Cataluna A."/>
            <person name="Salas-Masso N."/>
            <person name="Figueras M.J."/>
        </authorList>
    </citation>
    <scope>NUCLEOTIDE SEQUENCE [LARGE SCALE GENOMIC DNA]</scope>
    <source>
        <strain evidence="7 8">F98-3</strain>
    </source>
</reference>
<sequence length="469" mass="54791">MKRILKSKTILFLSIISLLTAIFLSFIYCLLVNNYLEIEKNQNIKYINTLINSFEENINSNSKRVDFLIKTNLDFSNQTRVKNTLKNLNFDLVFIKNNKKIDFIKKESLDEKQISIIKKEILEIHPDIINFNIIKEINNTLIYISKRQIKDNSYLYFIKQIDDNLLKNLGSIFSSINVQKNHILNKKKNLDFSSENFKRIDVYTNFNNKKIQNIISFYGINQDFLFSIITKNEATLSKEGKDTIYIFVAIVIIFLIILFYITHLYQKIVKEQNNELENKVEQRTHQIKATLTELEKVNLKLYDLAHTDFLTKTMNRRHFFMHANNAYNVAKEKKDELCAVMIDIDNFKRLNDTYGHDLGDKVLVSFSKCIKDCIDDDTIFGRLGGEEFAILFKNIPLDKAIGKVDYIRKSIEKIEIVTKNNIIKITASFGVADMKNASNIDEMLKKADKHLYHAKNSGKNLVRSRLNLL</sequence>
<keyword evidence="8" id="KW-1185">Reference proteome</keyword>
<gene>
    <name evidence="6" type="ORF">AMOL_0618</name>
    <name evidence="7" type="ORF">CPU12_04715</name>
</gene>
<accession>A0A2G1DJA8</accession>
<dbReference type="Proteomes" id="UP000262712">
    <property type="component" value="Chromosome"/>
</dbReference>
<dbReference type="InterPro" id="IPR043128">
    <property type="entry name" value="Rev_trsase/Diguanyl_cyclase"/>
</dbReference>
<dbReference type="PROSITE" id="PS50887">
    <property type="entry name" value="GGDEF"/>
    <property type="match status" value="1"/>
</dbReference>
<dbReference type="RefSeq" id="WP_099341936.1">
    <property type="nucleotide sequence ID" value="NZ_CP032098.1"/>
</dbReference>
<dbReference type="CDD" id="cd01949">
    <property type="entry name" value="GGDEF"/>
    <property type="match status" value="1"/>
</dbReference>
<dbReference type="FunFam" id="3.30.70.270:FF:000001">
    <property type="entry name" value="Diguanylate cyclase domain protein"/>
    <property type="match status" value="1"/>
</dbReference>
<feature type="domain" description="GGDEF" evidence="5">
    <location>
        <begin position="335"/>
        <end position="467"/>
    </location>
</feature>
<dbReference type="NCBIfam" id="TIGR00254">
    <property type="entry name" value="GGDEF"/>
    <property type="match status" value="1"/>
</dbReference>
<dbReference type="EC" id="2.7.7.65" evidence="1"/>
<dbReference type="EMBL" id="CP032098">
    <property type="protein sequence ID" value="AXX91620.1"/>
    <property type="molecule type" value="Genomic_DNA"/>
</dbReference>
<dbReference type="InterPro" id="IPR000160">
    <property type="entry name" value="GGDEF_dom"/>
</dbReference>
<evidence type="ECO:0000256" key="2">
    <source>
        <dbReference type="ARBA" id="ARBA00034247"/>
    </source>
</evidence>
<evidence type="ECO:0000256" key="3">
    <source>
        <dbReference type="SAM" id="Coils"/>
    </source>
</evidence>
<keyword evidence="4" id="KW-1133">Transmembrane helix</keyword>
<dbReference type="Proteomes" id="UP000221222">
    <property type="component" value="Unassembled WGS sequence"/>
</dbReference>
<evidence type="ECO:0000256" key="1">
    <source>
        <dbReference type="ARBA" id="ARBA00012528"/>
    </source>
</evidence>
<dbReference type="Gene3D" id="3.30.70.270">
    <property type="match status" value="1"/>
</dbReference>
<evidence type="ECO:0000256" key="4">
    <source>
        <dbReference type="SAM" id="Phobius"/>
    </source>
</evidence>
<dbReference type="EMBL" id="NXFY01000005">
    <property type="protein sequence ID" value="PHO18585.1"/>
    <property type="molecule type" value="Genomic_DNA"/>
</dbReference>
<dbReference type="GO" id="GO:0052621">
    <property type="term" value="F:diguanylate cyclase activity"/>
    <property type="evidence" value="ECO:0007669"/>
    <property type="project" value="UniProtKB-EC"/>
</dbReference>
<dbReference type="KEGG" id="amol:AMOL_0618"/>
<dbReference type="InterPro" id="IPR029787">
    <property type="entry name" value="Nucleotide_cyclase"/>
</dbReference>
<evidence type="ECO:0000313" key="8">
    <source>
        <dbReference type="Proteomes" id="UP000221222"/>
    </source>
</evidence>
<dbReference type="PANTHER" id="PTHR45138:SF9">
    <property type="entry name" value="DIGUANYLATE CYCLASE DGCM-RELATED"/>
    <property type="match status" value="1"/>
</dbReference>
<keyword evidence="3" id="KW-0175">Coiled coil</keyword>
<dbReference type="SUPFAM" id="SSF55073">
    <property type="entry name" value="Nucleotide cyclase"/>
    <property type="match status" value="1"/>
</dbReference>
<comment type="catalytic activity">
    <reaction evidence="2">
        <text>2 GTP = 3',3'-c-di-GMP + 2 diphosphate</text>
        <dbReference type="Rhea" id="RHEA:24898"/>
        <dbReference type="ChEBI" id="CHEBI:33019"/>
        <dbReference type="ChEBI" id="CHEBI:37565"/>
        <dbReference type="ChEBI" id="CHEBI:58805"/>
        <dbReference type="EC" id="2.7.7.65"/>
    </reaction>
</comment>
<organism evidence="7 8">
    <name type="scientific">Malaciobacter molluscorum LMG 25693</name>
    <dbReference type="NCBI Taxonomy" id="870501"/>
    <lineage>
        <taxon>Bacteria</taxon>
        <taxon>Pseudomonadati</taxon>
        <taxon>Campylobacterota</taxon>
        <taxon>Epsilonproteobacteria</taxon>
        <taxon>Campylobacterales</taxon>
        <taxon>Arcobacteraceae</taxon>
        <taxon>Malaciobacter</taxon>
    </lineage>
</organism>
<keyword evidence="4" id="KW-0812">Transmembrane</keyword>
<proteinExistence type="predicted"/>
<evidence type="ECO:0000313" key="7">
    <source>
        <dbReference type="EMBL" id="PHO18585.1"/>
    </source>
</evidence>
<reference evidence="6 9" key="2">
    <citation type="submission" date="2018-08" db="EMBL/GenBank/DDBJ databases">
        <title>Complete genome of the Arcobacter molluscorum type strain LMG 25693.</title>
        <authorList>
            <person name="Miller W.G."/>
            <person name="Yee E."/>
            <person name="Bono J.L."/>
        </authorList>
    </citation>
    <scope>NUCLEOTIDE SEQUENCE [LARGE SCALE GENOMIC DNA]</scope>
    <source>
        <strain evidence="6 9">CECT 7696</strain>
    </source>
</reference>
<feature type="transmembrane region" description="Helical" evidence="4">
    <location>
        <begin position="244"/>
        <end position="265"/>
    </location>
</feature>
<evidence type="ECO:0000313" key="9">
    <source>
        <dbReference type="Proteomes" id="UP000262712"/>
    </source>
</evidence>
<protein>
    <recommendedName>
        <fullName evidence="1">diguanylate cyclase</fullName>
        <ecNumber evidence="1">2.7.7.65</ecNumber>
    </recommendedName>
</protein>
<dbReference type="PANTHER" id="PTHR45138">
    <property type="entry name" value="REGULATORY COMPONENTS OF SENSORY TRANSDUCTION SYSTEM"/>
    <property type="match status" value="1"/>
</dbReference>
<dbReference type="AlphaFoldDB" id="A0A2G1DJA8"/>
<keyword evidence="4" id="KW-0472">Membrane</keyword>
<dbReference type="InterPro" id="IPR050469">
    <property type="entry name" value="Diguanylate_Cyclase"/>
</dbReference>
<evidence type="ECO:0000259" key="5">
    <source>
        <dbReference type="PROSITE" id="PS50887"/>
    </source>
</evidence>
<dbReference type="SMART" id="SM00267">
    <property type="entry name" value="GGDEF"/>
    <property type="match status" value="1"/>
</dbReference>
<feature type="transmembrane region" description="Helical" evidence="4">
    <location>
        <begin position="12"/>
        <end position="36"/>
    </location>
</feature>
<dbReference type="Pfam" id="PF00990">
    <property type="entry name" value="GGDEF"/>
    <property type="match status" value="1"/>
</dbReference>
<feature type="coiled-coil region" evidence="3">
    <location>
        <begin position="266"/>
        <end position="293"/>
    </location>
</feature>
<name>A0A2G1DJA8_9BACT</name>